<dbReference type="Pfam" id="PF03780">
    <property type="entry name" value="Asp23"/>
    <property type="match status" value="1"/>
</dbReference>
<evidence type="ECO:0000313" key="2">
    <source>
        <dbReference type="EMBL" id="MCQ5122503.1"/>
    </source>
</evidence>
<keyword evidence="3" id="KW-1185">Reference proteome</keyword>
<proteinExistence type="inferred from homology"/>
<name>A0ABT1SMT7_9FIRM</name>
<dbReference type="EMBL" id="JANGCH010000016">
    <property type="protein sequence ID" value="MCQ5122503.1"/>
    <property type="molecule type" value="Genomic_DNA"/>
</dbReference>
<evidence type="ECO:0000313" key="3">
    <source>
        <dbReference type="Proteomes" id="UP001524435"/>
    </source>
</evidence>
<organism evidence="2 3">
    <name type="scientific">Massilicoli timonensis</name>
    <dbReference type="NCBI Taxonomy" id="2015901"/>
    <lineage>
        <taxon>Bacteria</taxon>
        <taxon>Bacillati</taxon>
        <taxon>Bacillota</taxon>
        <taxon>Erysipelotrichia</taxon>
        <taxon>Erysipelotrichales</taxon>
        <taxon>Erysipelotrichaceae</taxon>
        <taxon>Massilicoli</taxon>
    </lineage>
</organism>
<comment type="similarity">
    <text evidence="1">Belongs to the asp23 family.</text>
</comment>
<dbReference type="RefSeq" id="WP_102266639.1">
    <property type="nucleotide sequence ID" value="NZ_CALVCM010000003.1"/>
</dbReference>
<sequence length="108" mass="12112">MAQEYLLAKNKNQLGQIALSKSVFETIAKIAVEEEEQLALADGAFRSALTCKITDDQLIITLDVKVKYLAKVEEICARLQAKIYDSISHMSDYSPDVIDIRIVGFLFE</sequence>
<gene>
    <name evidence="2" type="ORF">NE663_09565</name>
</gene>
<dbReference type="Proteomes" id="UP001524435">
    <property type="component" value="Unassembled WGS sequence"/>
</dbReference>
<dbReference type="InterPro" id="IPR005531">
    <property type="entry name" value="Asp23"/>
</dbReference>
<evidence type="ECO:0000256" key="1">
    <source>
        <dbReference type="ARBA" id="ARBA00005721"/>
    </source>
</evidence>
<protein>
    <submittedName>
        <fullName evidence="2">Asp23/Gls24 family envelope stress response protein</fullName>
    </submittedName>
</protein>
<reference evidence="2 3" key="1">
    <citation type="submission" date="2022-06" db="EMBL/GenBank/DDBJ databases">
        <title>Isolation of gut microbiota from human fecal samples.</title>
        <authorList>
            <person name="Pamer E.G."/>
            <person name="Barat B."/>
            <person name="Waligurski E."/>
            <person name="Medina S."/>
            <person name="Paddock L."/>
            <person name="Mostad J."/>
        </authorList>
    </citation>
    <scope>NUCLEOTIDE SEQUENCE [LARGE SCALE GENOMIC DNA]</scope>
    <source>
        <strain evidence="2 3">DFI.6.1</strain>
    </source>
</reference>
<comment type="caution">
    <text evidence="2">The sequence shown here is derived from an EMBL/GenBank/DDBJ whole genome shotgun (WGS) entry which is preliminary data.</text>
</comment>
<accession>A0ABT1SMT7</accession>